<dbReference type="InterPro" id="IPR052901">
    <property type="entry name" value="Bact_TGase-like"/>
</dbReference>
<evidence type="ECO:0000259" key="3">
    <source>
        <dbReference type="Pfam" id="PF01841"/>
    </source>
</evidence>
<dbReference type="Pfam" id="PF01841">
    <property type="entry name" value="Transglut_core"/>
    <property type="match status" value="1"/>
</dbReference>
<organism evidence="5 6">
    <name type="scientific">Janibacter terrae</name>
    <dbReference type="NCBI Taxonomy" id="103817"/>
    <lineage>
        <taxon>Bacteria</taxon>
        <taxon>Bacillati</taxon>
        <taxon>Actinomycetota</taxon>
        <taxon>Actinomycetes</taxon>
        <taxon>Micrococcales</taxon>
        <taxon>Intrasporangiaceae</taxon>
        <taxon>Janibacter</taxon>
    </lineage>
</organism>
<dbReference type="EMBL" id="CP104874">
    <property type="protein sequence ID" value="WWF06594.1"/>
    <property type="molecule type" value="Genomic_DNA"/>
</dbReference>
<dbReference type="PANTHER" id="PTHR42736">
    <property type="entry name" value="PROTEIN-GLUTAMINE GAMMA-GLUTAMYLTRANSFERASE"/>
    <property type="match status" value="1"/>
</dbReference>
<evidence type="ECO:0000256" key="2">
    <source>
        <dbReference type="SAM" id="Phobius"/>
    </source>
</evidence>
<evidence type="ECO:0000259" key="4">
    <source>
        <dbReference type="Pfam" id="PF11992"/>
    </source>
</evidence>
<feature type="transmembrane region" description="Helical" evidence="2">
    <location>
        <begin position="36"/>
        <end position="56"/>
    </location>
</feature>
<dbReference type="InterPro" id="IPR002931">
    <property type="entry name" value="Transglutaminase-like"/>
</dbReference>
<dbReference type="Proteomes" id="UP001381003">
    <property type="component" value="Chromosome"/>
</dbReference>
<accession>A0ABZ2FIH0</accession>
<evidence type="ECO:0000256" key="1">
    <source>
        <dbReference type="SAM" id="MobiDB-lite"/>
    </source>
</evidence>
<feature type="transmembrane region" description="Helical" evidence="2">
    <location>
        <begin position="86"/>
        <end position="107"/>
    </location>
</feature>
<feature type="compositionally biased region" description="Polar residues" evidence="1">
    <location>
        <begin position="482"/>
        <end position="498"/>
    </location>
</feature>
<feature type="transmembrane region" description="Helical" evidence="2">
    <location>
        <begin position="643"/>
        <end position="665"/>
    </location>
</feature>
<feature type="transmembrane region" description="Helical" evidence="2">
    <location>
        <begin position="62"/>
        <end position="79"/>
    </location>
</feature>
<protein>
    <submittedName>
        <fullName evidence="5">DUF3488 and transglutaminase-like domain-containing protein</fullName>
    </submittedName>
</protein>
<feature type="domain" description="Protein-glutamine gamma-glutamyltransferase TgpA N-terminal" evidence="4">
    <location>
        <begin position="45"/>
        <end position="432"/>
    </location>
</feature>
<feature type="compositionally biased region" description="Low complexity" evidence="1">
    <location>
        <begin position="605"/>
        <end position="614"/>
    </location>
</feature>
<feature type="compositionally biased region" description="Pro residues" evidence="1">
    <location>
        <begin position="615"/>
        <end position="630"/>
    </location>
</feature>
<feature type="transmembrane region" description="Helical" evidence="2">
    <location>
        <begin position="149"/>
        <end position="168"/>
    </location>
</feature>
<proteinExistence type="predicted"/>
<keyword evidence="2" id="KW-1133">Transmembrane helix</keyword>
<keyword evidence="2" id="KW-0812">Transmembrane</keyword>
<feature type="domain" description="Transglutaminase-like" evidence="3">
    <location>
        <begin position="524"/>
        <end position="590"/>
    </location>
</feature>
<feature type="region of interest" description="Disordered" evidence="1">
    <location>
        <begin position="596"/>
        <end position="632"/>
    </location>
</feature>
<feature type="region of interest" description="Disordered" evidence="1">
    <location>
        <begin position="482"/>
        <end position="505"/>
    </location>
</feature>
<reference evidence="5 6" key="1">
    <citation type="submission" date="2022-09" db="EMBL/GenBank/DDBJ databases">
        <title>Complete genome sequence of Janibacter terrae strain COS04-44, PCL-degrading bacteria isolated from oil spilled coast.</title>
        <authorList>
            <person name="Park H."/>
            <person name="Kim J.Y."/>
            <person name="An S.H."/>
            <person name="Lee C.M."/>
            <person name="Weon H.-Y."/>
        </authorList>
    </citation>
    <scope>NUCLEOTIDE SEQUENCE [LARGE SCALE GENOMIC DNA]</scope>
    <source>
        <strain evidence="5 6">COS04-44</strain>
    </source>
</reference>
<dbReference type="Pfam" id="PF11992">
    <property type="entry name" value="TgpA_N"/>
    <property type="match status" value="1"/>
</dbReference>
<keyword evidence="2" id="KW-0472">Membrane</keyword>
<feature type="transmembrane region" description="Helical" evidence="2">
    <location>
        <begin position="199"/>
        <end position="216"/>
    </location>
</feature>
<evidence type="ECO:0000313" key="5">
    <source>
        <dbReference type="EMBL" id="WWF06594.1"/>
    </source>
</evidence>
<feature type="transmembrane region" description="Helical" evidence="2">
    <location>
        <begin position="175"/>
        <end position="193"/>
    </location>
</feature>
<sequence>MSLVGAPRPGMIKPELTGRDKVRATLGRMRPGTGHWVDIVFTVAVVACALVGLRTALFGWEAWRAAAVGIVLGLVVGHVQGTYRWPLVAITALGAVLHLLLGGPLAVRDDVRWGFLPVGQTFKDLVAGPVTGWMDLLTLVPPVDARGRFLAIPLFLALVGTAVTYATARVTRSRLRLVLPPFALLAVTIALGTQEPAARWVQGLLLGTLLIAWLVVRDHLDPGVGIARPGTRRPAPSRVLSGLLLLGVATLVGGLLGPHLPGVESDRRVARTGVVPGHDTNVLASPLGRYREFTESSPSGLYDKELMRVDGVPPTTPMRLATLDTWDGSTWGIAGRGDSRADAGRSFQQFGRRVGVLESSDPSRVTVTIPEGGYSGSWVLTTGRVEGIEFTGDARERLDESVWLNLSTNTVLAPPELRPGDVYELRTELPPPGEGALPEQLPVARGSMPIPGDTSFVDGRINAWKGEARDPWGQFRAIATTMREQGTYTDGSPSTGRRSPTEAERSAAATDVQRFPAGHGLGVLDRFLNSQPLAGNDEQYASTLGLIGNRLGIPTRVVVGATATDDGIVRGRDIHAWVEVQQADGSWFQVLPQTFVPTGGTPAGTEPQPWTPTETEPPPPPPAEPPPPPAEVVDWSAPSTWPLWAQLLAVFGALPLLLLALTPFVTMLRRALRLRGGTPDRRVGRAWNDLVEEARALGLVLPAGGTRLEQAVALGPAVDAVPAAMRADAIVFGEAPPHPAAVADWQRELRQVRRRLRRRAPVGRRLRATFDPRPLFSHQEDIGLHDSTTAPARKALR</sequence>
<dbReference type="InterPro" id="IPR021878">
    <property type="entry name" value="TgpA_N"/>
</dbReference>
<name>A0ABZ2FIH0_9MICO</name>
<feature type="transmembrane region" description="Helical" evidence="2">
    <location>
        <begin position="237"/>
        <end position="257"/>
    </location>
</feature>
<gene>
    <name evidence="5" type="ORF">N5P18_06915</name>
</gene>
<dbReference type="PANTHER" id="PTHR42736:SF1">
    <property type="entry name" value="PROTEIN-GLUTAMINE GAMMA-GLUTAMYLTRANSFERASE"/>
    <property type="match status" value="1"/>
</dbReference>
<dbReference type="RefSeq" id="WP_338539110.1">
    <property type="nucleotide sequence ID" value="NZ_CP104874.1"/>
</dbReference>
<evidence type="ECO:0000313" key="6">
    <source>
        <dbReference type="Proteomes" id="UP001381003"/>
    </source>
</evidence>
<keyword evidence="6" id="KW-1185">Reference proteome</keyword>